<dbReference type="AlphaFoldDB" id="K9XTN1"/>
<dbReference type="InterPro" id="IPR006311">
    <property type="entry name" value="TAT_signal"/>
</dbReference>
<dbReference type="PANTHER" id="PTHR11002">
    <property type="entry name" value="CARBONIC ANHYDRASE"/>
    <property type="match status" value="1"/>
</dbReference>
<comment type="cofactor">
    <cofactor evidence="7">
        <name>Zn(2+)</name>
        <dbReference type="ChEBI" id="CHEBI:29105"/>
    </cofactor>
    <text evidence="7">Binds 1 zinc ion per subunit.</text>
</comment>
<feature type="binding site" evidence="7">
    <location>
        <position position="151"/>
    </location>
    <ligand>
        <name>Zn(2+)</name>
        <dbReference type="ChEBI" id="CHEBI:29105"/>
    </ligand>
</feature>
<keyword evidence="3 7" id="KW-0479">Metal-binding</keyword>
<dbReference type="GO" id="GO:0008270">
    <property type="term" value="F:zinc ion binding"/>
    <property type="evidence" value="ECO:0007669"/>
    <property type="project" value="InterPro"/>
</dbReference>
<dbReference type="CDD" id="cd03378">
    <property type="entry name" value="beta_CA_cladeC"/>
    <property type="match status" value="1"/>
</dbReference>
<organism evidence="8 9">
    <name type="scientific">Stanieria cyanosphaera (strain ATCC 29371 / PCC 7437)</name>
    <dbReference type="NCBI Taxonomy" id="111780"/>
    <lineage>
        <taxon>Bacteria</taxon>
        <taxon>Bacillati</taxon>
        <taxon>Cyanobacteriota</taxon>
        <taxon>Cyanophyceae</taxon>
        <taxon>Pleurocapsales</taxon>
        <taxon>Dermocarpellaceae</taxon>
        <taxon>Stanieria</taxon>
    </lineage>
</organism>
<feature type="binding site" evidence="7">
    <location>
        <position position="148"/>
    </location>
    <ligand>
        <name>Zn(2+)</name>
        <dbReference type="ChEBI" id="CHEBI:29105"/>
    </ligand>
</feature>
<evidence type="ECO:0000256" key="4">
    <source>
        <dbReference type="ARBA" id="ARBA00022833"/>
    </source>
</evidence>
<dbReference type="STRING" id="111780.Sta7437_1880"/>
<feature type="binding site" evidence="7">
    <location>
        <position position="97"/>
    </location>
    <ligand>
        <name>Zn(2+)</name>
        <dbReference type="ChEBI" id="CHEBI:29105"/>
    </ligand>
</feature>
<evidence type="ECO:0000256" key="3">
    <source>
        <dbReference type="ARBA" id="ARBA00022723"/>
    </source>
</evidence>
<dbReference type="EC" id="4.2.1.1" evidence="2"/>
<comment type="similarity">
    <text evidence="1">Belongs to the beta-class carbonic anhydrase family.</text>
</comment>
<gene>
    <name evidence="8" type="ordered locus">Sta7437_1880</name>
</gene>
<dbReference type="PANTHER" id="PTHR11002:SF76">
    <property type="entry name" value="CARBONIC ANHYDRASE"/>
    <property type="match status" value="1"/>
</dbReference>
<dbReference type="EMBL" id="CP003653">
    <property type="protein sequence ID" value="AFZ35436.1"/>
    <property type="molecule type" value="Genomic_DNA"/>
</dbReference>
<keyword evidence="9" id="KW-1185">Reference proteome</keyword>
<reference evidence="9" key="1">
    <citation type="journal article" date="2013" name="Proc. Natl. Acad. Sci. U.S.A.">
        <title>Improving the coverage of the cyanobacterial phylum using diversity-driven genome sequencing.</title>
        <authorList>
            <person name="Shih P.M."/>
            <person name="Wu D."/>
            <person name="Latifi A."/>
            <person name="Axen S.D."/>
            <person name="Fewer D.P."/>
            <person name="Talla E."/>
            <person name="Calteau A."/>
            <person name="Cai F."/>
            <person name="Tandeau de Marsac N."/>
            <person name="Rippka R."/>
            <person name="Herdman M."/>
            <person name="Sivonen K."/>
            <person name="Coursin T."/>
            <person name="Laurent T."/>
            <person name="Goodwin L."/>
            <person name="Nolan M."/>
            <person name="Davenport K.W."/>
            <person name="Han C.S."/>
            <person name="Rubin E.M."/>
            <person name="Eisen J.A."/>
            <person name="Woyke T."/>
            <person name="Gugger M."/>
            <person name="Kerfeld C.A."/>
        </authorList>
    </citation>
    <scope>NUCLEOTIDE SEQUENCE [LARGE SCALE GENOMIC DNA]</scope>
    <source>
        <strain evidence="9">ATCC 29371 / PCC 7437</strain>
    </source>
</reference>
<feature type="binding site" evidence="7">
    <location>
        <position position="95"/>
    </location>
    <ligand>
        <name>Zn(2+)</name>
        <dbReference type="ChEBI" id="CHEBI:29105"/>
    </ligand>
</feature>
<proteinExistence type="inferred from homology"/>
<dbReference type="SUPFAM" id="SSF53056">
    <property type="entry name" value="beta-carbonic anhydrase, cab"/>
    <property type="match status" value="1"/>
</dbReference>
<dbReference type="GO" id="GO:0004089">
    <property type="term" value="F:carbonate dehydratase activity"/>
    <property type="evidence" value="ECO:0007669"/>
    <property type="project" value="UniProtKB-EC"/>
</dbReference>
<evidence type="ECO:0000313" key="8">
    <source>
        <dbReference type="EMBL" id="AFZ35436.1"/>
    </source>
</evidence>
<evidence type="ECO:0000256" key="6">
    <source>
        <dbReference type="ARBA" id="ARBA00048348"/>
    </source>
</evidence>
<dbReference type="Pfam" id="PF00484">
    <property type="entry name" value="Pro_CA"/>
    <property type="match status" value="1"/>
</dbReference>
<name>K9XTN1_STAC7</name>
<evidence type="ECO:0000256" key="7">
    <source>
        <dbReference type="PIRSR" id="PIRSR601765-1"/>
    </source>
</evidence>
<dbReference type="Gene3D" id="3.40.1050.10">
    <property type="entry name" value="Carbonic anhydrase"/>
    <property type="match status" value="1"/>
</dbReference>
<evidence type="ECO:0000256" key="1">
    <source>
        <dbReference type="ARBA" id="ARBA00006217"/>
    </source>
</evidence>
<accession>K9XTN1</accession>
<protein>
    <recommendedName>
        <fullName evidence="2">carbonic anhydrase</fullName>
        <ecNumber evidence="2">4.2.1.1</ecNumber>
    </recommendedName>
</protein>
<dbReference type="HOGENOM" id="CLU_053879_4_2_3"/>
<keyword evidence="5" id="KW-0456">Lyase</keyword>
<keyword evidence="4 7" id="KW-0862">Zinc</keyword>
<dbReference type="PROSITE" id="PS51318">
    <property type="entry name" value="TAT"/>
    <property type="match status" value="1"/>
</dbReference>
<dbReference type="Proteomes" id="UP000010473">
    <property type="component" value="Chromosome"/>
</dbReference>
<comment type="catalytic activity">
    <reaction evidence="6">
        <text>hydrogencarbonate + H(+) = CO2 + H2O</text>
        <dbReference type="Rhea" id="RHEA:10748"/>
        <dbReference type="ChEBI" id="CHEBI:15377"/>
        <dbReference type="ChEBI" id="CHEBI:15378"/>
        <dbReference type="ChEBI" id="CHEBI:16526"/>
        <dbReference type="ChEBI" id="CHEBI:17544"/>
        <dbReference type="EC" id="4.2.1.1"/>
    </reaction>
</comment>
<dbReference type="InterPro" id="IPR036874">
    <property type="entry name" value="Carbonic_anhydrase_sf"/>
</dbReference>
<sequence length="239" mass="25871">MKNTKGQMDFSRRKLMKFGAGFLGTATLASVLGINLTNSKPAIAQNELTCDQALAKLMEGNQRFIQNKRMNPHQSLEYLQSISEEQKPFAAMLGCADSRLPLEAIFDQGFGDLFVVRDAGNVATEEETGSLEFGTLVLGAKVIMVMGHYGCGAIKATLQGEEVPGTIGSILAQIEPAVKDFQGQQEDKEALKKATEANVKYQVNKLKQSSVLSELIAANQLKIVGGYFNFKTGEVTVVS</sequence>
<dbReference type="InterPro" id="IPR001765">
    <property type="entry name" value="Carbonic_anhydrase"/>
</dbReference>
<dbReference type="RefSeq" id="WP_015193107.1">
    <property type="nucleotide sequence ID" value="NC_019748.1"/>
</dbReference>
<evidence type="ECO:0000313" key="9">
    <source>
        <dbReference type="Proteomes" id="UP000010473"/>
    </source>
</evidence>
<evidence type="ECO:0000256" key="2">
    <source>
        <dbReference type="ARBA" id="ARBA00012925"/>
    </source>
</evidence>
<dbReference type="PATRIC" id="fig|111780.3.peg.1966"/>
<evidence type="ECO:0000256" key="5">
    <source>
        <dbReference type="ARBA" id="ARBA00023239"/>
    </source>
</evidence>
<dbReference type="eggNOG" id="COG0288">
    <property type="taxonomic scope" value="Bacteria"/>
</dbReference>
<dbReference type="KEGG" id="scs:Sta7437_1880"/>
<dbReference type="SMART" id="SM00947">
    <property type="entry name" value="Pro_CA"/>
    <property type="match status" value="1"/>
</dbReference>